<dbReference type="InterPro" id="IPR018110">
    <property type="entry name" value="Mandel_Rmase/mucon_lact_enz_CS"/>
</dbReference>
<dbReference type="OrthoDB" id="9796450at2"/>
<dbReference type="SFLD" id="SFLDG00179">
    <property type="entry name" value="mandelate_racemase"/>
    <property type="match status" value="1"/>
</dbReference>
<evidence type="ECO:0000256" key="2">
    <source>
        <dbReference type="ARBA" id="ARBA00022723"/>
    </source>
</evidence>
<dbReference type="SUPFAM" id="SSF51604">
    <property type="entry name" value="Enolase C-terminal domain-like"/>
    <property type="match status" value="1"/>
</dbReference>
<dbReference type="GO" id="GO:0009063">
    <property type="term" value="P:amino acid catabolic process"/>
    <property type="evidence" value="ECO:0007669"/>
    <property type="project" value="InterPro"/>
</dbReference>
<evidence type="ECO:0000256" key="3">
    <source>
        <dbReference type="ARBA" id="ARBA00022842"/>
    </source>
</evidence>
<dbReference type="Pfam" id="PF02746">
    <property type="entry name" value="MR_MLE_N"/>
    <property type="match status" value="1"/>
</dbReference>
<proteinExistence type="predicted"/>
<evidence type="ECO:0000256" key="1">
    <source>
        <dbReference type="ARBA" id="ARBA00001946"/>
    </source>
</evidence>
<evidence type="ECO:0000313" key="5">
    <source>
        <dbReference type="EMBL" id="RXZ48826.1"/>
    </source>
</evidence>
<dbReference type="Gene3D" id="3.20.20.120">
    <property type="entry name" value="Enolase-like C-terminal domain"/>
    <property type="match status" value="1"/>
</dbReference>
<dbReference type="Gene3D" id="3.30.390.10">
    <property type="entry name" value="Enolase-like, N-terminal domain"/>
    <property type="match status" value="1"/>
</dbReference>
<comment type="caution">
    <text evidence="5">The sequence shown here is derived from an EMBL/GenBank/DDBJ whole genome shotgun (WGS) entry which is preliminary data.</text>
</comment>
<dbReference type="InterPro" id="IPR013341">
    <property type="entry name" value="Mandelate_racemase_N_dom"/>
</dbReference>
<dbReference type="PANTHER" id="PTHR13794:SF58">
    <property type="entry name" value="MITOCHONDRIAL ENOLASE SUPERFAMILY MEMBER 1"/>
    <property type="match status" value="1"/>
</dbReference>
<dbReference type="SMART" id="SM00922">
    <property type="entry name" value="MR_MLE"/>
    <property type="match status" value="1"/>
</dbReference>
<dbReference type="CDD" id="cd03316">
    <property type="entry name" value="MR_like"/>
    <property type="match status" value="1"/>
</dbReference>
<keyword evidence="3" id="KW-0460">Magnesium</keyword>
<feature type="domain" description="Mandelate racemase/muconate lactonizing enzyme C-terminal" evidence="4">
    <location>
        <begin position="148"/>
        <end position="245"/>
    </location>
</feature>
<gene>
    <name evidence="5" type="ORF">ESP57_07525</name>
</gene>
<dbReference type="PANTHER" id="PTHR13794">
    <property type="entry name" value="ENOLASE SUPERFAMILY, MANDELATE RACEMASE"/>
    <property type="match status" value="1"/>
</dbReference>
<dbReference type="RefSeq" id="WP_129231124.1">
    <property type="nucleotide sequence ID" value="NZ_SDPO01000002.1"/>
</dbReference>
<keyword evidence="2" id="KW-0479">Metal-binding</keyword>
<dbReference type="GO" id="GO:0016836">
    <property type="term" value="F:hydro-lyase activity"/>
    <property type="evidence" value="ECO:0007669"/>
    <property type="project" value="TreeGrafter"/>
</dbReference>
<dbReference type="GO" id="GO:0000287">
    <property type="term" value="F:magnesium ion binding"/>
    <property type="evidence" value="ECO:0007669"/>
    <property type="project" value="TreeGrafter"/>
</dbReference>
<comment type="cofactor">
    <cofactor evidence="1">
        <name>Mg(2+)</name>
        <dbReference type="ChEBI" id="CHEBI:18420"/>
    </cofactor>
</comment>
<keyword evidence="6" id="KW-1185">Reference proteome</keyword>
<name>A0A4Q2JPN3_9MICO</name>
<dbReference type="AlphaFoldDB" id="A0A4Q2JPN3"/>
<evidence type="ECO:0000259" key="4">
    <source>
        <dbReference type="SMART" id="SM00922"/>
    </source>
</evidence>
<dbReference type="EMBL" id="SDPO01000002">
    <property type="protein sequence ID" value="RXZ48826.1"/>
    <property type="molecule type" value="Genomic_DNA"/>
</dbReference>
<dbReference type="InterPro" id="IPR036849">
    <property type="entry name" value="Enolase-like_C_sf"/>
</dbReference>
<dbReference type="InterPro" id="IPR029065">
    <property type="entry name" value="Enolase_C-like"/>
</dbReference>
<organism evidence="5 6">
    <name type="scientific">Agromyces fucosus</name>
    <dbReference type="NCBI Taxonomy" id="41985"/>
    <lineage>
        <taxon>Bacteria</taxon>
        <taxon>Bacillati</taxon>
        <taxon>Actinomycetota</taxon>
        <taxon>Actinomycetes</taxon>
        <taxon>Micrococcales</taxon>
        <taxon>Microbacteriaceae</taxon>
        <taxon>Agromyces</taxon>
    </lineage>
</organism>
<dbReference type="Proteomes" id="UP000292935">
    <property type="component" value="Unassembled WGS sequence"/>
</dbReference>
<dbReference type="InterPro" id="IPR013342">
    <property type="entry name" value="Mandelate_racemase_C"/>
</dbReference>
<accession>A0A4Q2JPN3</accession>
<dbReference type="Pfam" id="PF13378">
    <property type="entry name" value="MR_MLE_C"/>
    <property type="match status" value="1"/>
</dbReference>
<protein>
    <submittedName>
        <fullName evidence="5">Mandelate racemase/muconate lactonizing enzyme family protein</fullName>
    </submittedName>
</protein>
<dbReference type="SUPFAM" id="SSF54826">
    <property type="entry name" value="Enolase N-terminal domain-like"/>
    <property type="match status" value="1"/>
</dbReference>
<dbReference type="InterPro" id="IPR046945">
    <property type="entry name" value="RHMD-like"/>
</dbReference>
<dbReference type="GO" id="GO:0016052">
    <property type="term" value="P:carbohydrate catabolic process"/>
    <property type="evidence" value="ECO:0007669"/>
    <property type="project" value="TreeGrafter"/>
</dbReference>
<dbReference type="PROSITE" id="PS00909">
    <property type="entry name" value="MR_MLE_2"/>
    <property type="match status" value="1"/>
</dbReference>
<dbReference type="SFLD" id="SFLDS00001">
    <property type="entry name" value="Enolase"/>
    <property type="match status" value="1"/>
</dbReference>
<reference evidence="5 6" key="1">
    <citation type="submission" date="2019-01" db="EMBL/GenBank/DDBJ databases">
        <authorList>
            <person name="Li J."/>
        </authorList>
    </citation>
    <scope>NUCLEOTIDE SEQUENCE [LARGE SCALE GENOMIC DNA]</scope>
    <source>
        <strain evidence="5 6">CCUG 35506</strain>
    </source>
</reference>
<evidence type="ECO:0000313" key="6">
    <source>
        <dbReference type="Proteomes" id="UP000292935"/>
    </source>
</evidence>
<dbReference type="InterPro" id="IPR029017">
    <property type="entry name" value="Enolase-like_N"/>
</dbReference>
<sequence>MTTTITTARAFLVDITVETERTDAVQSFVKQETIFVEVSTSDGLHGRGYAYTIGTGGRAVLSMLREHLLDVLIGQDADRIEAVWHRLFASTRATTTGAITSLALAAIDTALWDVACQRAGLPLWRLAGGFRRDVPLYDTEGGWLHLPIDELVDGALSSQRKGLSGVKVKIGKPNGQEDLERLAAIRDAVGSQFDLMVDANQSMTAAEAIRRARLFDGLDLGWIEEPLPADDIEGHVRLSRSTATPIAVGESMYSIAQFREYLDRGAASIIQVDVARVGGITPWLKVAHLAEAFNVDVCPHFLMELHVSLVAAVPNGRYVEHIPQLRAVTKKEMLIESGRAYAPESVGLGIDWDRDAIEDRIVA</sequence>